<evidence type="ECO:0000256" key="16">
    <source>
        <dbReference type="SAM" id="Phobius"/>
    </source>
</evidence>
<dbReference type="InterPro" id="IPR011701">
    <property type="entry name" value="MFS"/>
</dbReference>
<keyword evidence="7" id="KW-0256">Endoplasmic reticulum</keyword>
<evidence type="ECO:0000256" key="5">
    <source>
        <dbReference type="ARBA" id="ARBA00022597"/>
    </source>
</evidence>
<feature type="transmembrane region" description="Helical" evidence="16">
    <location>
        <begin position="150"/>
        <end position="178"/>
    </location>
</feature>
<feature type="transmembrane region" description="Helical" evidence="16">
    <location>
        <begin position="436"/>
        <end position="458"/>
    </location>
</feature>
<dbReference type="InterPro" id="IPR036259">
    <property type="entry name" value="MFS_trans_sf"/>
</dbReference>
<organism evidence="18">
    <name type="scientific">Ursus maritimus</name>
    <name type="common">Polar bear</name>
    <name type="synonym">Thalarctos maritimus</name>
    <dbReference type="NCBI Taxonomy" id="29073"/>
    <lineage>
        <taxon>Eukaryota</taxon>
        <taxon>Metazoa</taxon>
        <taxon>Chordata</taxon>
        <taxon>Craniata</taxon>
        <taxon>Vertebrata</taxon>
        <taxon>Euteleostomi</taxon>
        <taxon>Mammalia</taxon>
        <taxon>Eutheria</taxon>
        <taxon>Laurasiatheria</taxon>
        <taxon>Carnivora</taxon>
        <taxon>Caniformia</taxon>
        <taxon>Ursidae</taxon>
        <taxon>Ursus</taxon>
    </lineage>
</organism>
<feature type="transmembrane region" description="Helical" evidence="16">
    <location>
        <begin position="395"/>
        <end position="416"/>
    </location>
</feature>
<dbReference type="FunFam" id="1.20.1250.20:FF:000028">
    <property type="entry name" value="Sugar phosphate exchanger 3 isoform 1"/>
    <property type="match status" value="1"/>
</dbReference>
<evidence type="ECO:0000256" key="13">
    <source>
        <dbReference type="ARBA" id="ARBA00039218"/>
    </source>
</evidence>
<keyword evidence="3" id="KW-0813">Transport</keyword>
<name>A0A452T1R7_URSMA</name>
<dbReference type="Ensembl" id="ENSUMAT00000002119.1">
    <property type="protein sequence ID" value="ENSUMAP00000001705.1"/>
    <property type="gene ID" value="ENSUMAG00000001589.1"/>
</dbReference>
<feature type="transmembrane region" description="Helical" evidence="16">
    <location>
        <begin position="305"/>
        <end position="326"/>
    </location>
</feature>
<evidence type="ECO:0000256" key="12">
    <source>
        <dbReference type="ARBA" id="ARBA00034251"/>
    </source>
</evidence>
<keyword evidence="8 16" id="KW-1133">Transmembrane helix</keyword>
<dbReference type="AlphaFoldDB" id="A0A452T1R7"/>
<keyword evidence="4" id="KW-0050">Antiport</keyword>
<comment type="catalytic activity">
    <reaction evidence="12">
        <text>D-glucose 6-phosphate(in) + phosphate(out) = D-glucose 6-phosphate(out) + phosphate(in)</text>
        <dbReference type="Rhea" id="RHEA:71535"/>
        <dbReference type="ChEBI" id="CHEBI:43474"/>
        <dbReference type="ChEBI" id="CHEBI:61548"/>
    </reaction>
</comment>
<keyword evidence="9 16" id="KW-0472">Membrane</keyword>
<dbReference type="GO" id="GO:0061513">
    <property type="term" value="F:glucose 6-phosphate:phosphate antiporter activity"/>
    <property type="evidence" value="ECO:0007669"/>
    <property type="project" value="InterPro"/>
</dbReference>
<feature type="transmembrane region" description="Helical" evidence="16">
    <location>
        <begin position="470"/>
        <end position="490"/>
    </location>
</feature>
<dbReference type="SUPFAM" id="SSF103473">
    <property type="entry name" value="MFS general substrate transporter"/>
    <property type="match status" value="1"/>
</dbReference>
<sequence>MSRKPISVVKSRLHQNCSELVKPVNDSHSLNDTTWCDWAPFGRNGARCSSPPVISPPQEEVVWGQKGLLAGAAKHQLCLSHLFPDKNNYKELLGAVDNAFLVAYAIGMFISGIFGERLPLRYYLSAGMLLSGLFTSLFGLGYFWNIHMLWYFVLIQICNGLVQTTGWPSVVTCVGNWFGKGKRGLIMGIWNSHTSVGNILGSLIAGVWVNEQWGLSFVVPGAVTAAMGVITFLFLIEYPEDVDCTAPQHHTSDGLEQNQDNAEDLGNGPCTNKESSLESAARCSKEPSVQPAAISFLGALRIPGVVEFSLCLLFAKLVSYTFLYWLPLYIFNVAHFSAKQAGDLSTLFDVGGIMGGIMAGLISDYTNGRATTCCIMLILAAPMMFLYNYIGQNGITNSIVMLIICGALVNGPYALITTAVSADLGTHQSLKGNAKALSTVTAIIDGTGSIGAALGPLLAGLISPTGWNNVFYMLISADILACLLLCRLVYKEIIAWKSSLSRDRGYKEI</sequence>
<comment type="function">
    <text evidence="11">Inorganic phosphate and glucose-6-phosphate antiporter. May transport cytoplasmic glucose-6-phosphate into the lumen of the endoplasmic reticulum and translocate inorganic phosphate into the opposite direction. Independent of a lumenal glucose-6-phosphatase. May not play a role in homeostatic regulation of blood glucose levels.</text>
</comment>
<dbReference type="Gene3D" id="1.20.1250.20">
    <property type="entry name" value="MFS general substrate transporter like domains"/>
    <property type="match status" value="2"/>
</dbReference>
<dbReference type="FunFam" id="1.20.1250.20:FF:000050">
    <property type="entry name" value="glucose-6-phosphate exchanger SLC37A2 isoform X1"/>
    <property type="match status" value="1"/>
</dbReference>
<protein>
    <recommendedName>
        <fullName evidence="13">Glucose-6-phosphate exchanger SLC37A2</fullName>
    </recommendedName>
    <alternativeName>
        <fullName evidence="14">Solute carrier family 37 member 2</fullName>
    </alternativeName>
</protein>
<dbReference type="PANTHER" id="PTHR43184:SF9">
    <property type="entry name" value="GLUCOSE-6-PHOSPHATE EXCHANGER SLC37A2"/>
    <property type="match status" value="1"/>
</dbReference>
<proteinExistence type="inferred from homology"/>
<dbReference type="Pfam" id="PF07690">
    <property type="entry name" value="MFS_1"/>
    <property type="match status" value="1"/>
</dbReference>
<feature type="transmembrane region" description="Helical" evidence="16">
    <location>
        <begin position="122"/>
        <end position="144"/>
    </location>
</feature>
<dbReference type="PIRSF" id="PIRSF002808">
    <property type="entry name" value="Hexose_phosphate_transp"/>
    <property type="match status" value="1"/>
</dbReference>
<dbReference type="PANTHER" id="PTHR43184">
    <property type="entry name" value="MAJOR FACILITATOR SUPERFAMILY TRANSPORTER 16, ISOFORM B"/>
    <property type="match status" value="1"/>
</dbReference>
<feature type="region of interest" description="Disordered" evidence="15">
    <location>
        <begin position="249"/>
        <end position="273"/>
    </location>
</feature>
<dbReference type="InterPro" id="IPR000849">
    <property type="entry name" value="Sugar_P_transporter"/>
</dbReference>
<reference evidence="18" key="1">
    <citation type="submission" date="2019-03" db="UniProtKB">
        <authorList>
            <consortium name="Ensembl"/>
        </authorList>
    </citation>
    <scope>IDENTIFICATION</scope>
</reference>
<dbReference type="GeneTree" id="ENSGT00940000158657"/>
<dbReference type="CDD" id="cd17344">
    <property type="entry name" value="MFS_SLC37A1_2"/>
    <property type="match status" value="1"/>
</dbReference>
<dbReference type="GO" id="GO:0005789">
    <property type="term" value="C:endoplasmic reticulum membrane"/>
    <property type="evidence" value="ECO:0007669"/>
    <property type="project" value="UniProtKB-SubCell"/>
</dbReference>
<keyword evidence="10" id="KW-0325">Glycoprotein</keyword>
<evidence type="ECO:0000256" key="11">
    <source>
        <dbReference type="ARBA" id="ARBA00024304"/>
    </source>
</evidence>
<dbReference type="OMA" id="AMPYLID"/>
<evidence type="ECO:0000259" key="17">
    <source>
        <dbReference type="PROSITE" id="PS50850"/>
    </source>
</evidence>
<comment type="similarity">
    <text evidence="2">Belongs to the major facilitator superfamily. Organophosphate:Pi antiporter (OPA) (TC 2.A.1.4) family.</text>
</comment>
<feature type="transmembrane region" description="Helical" evidence="16">
    <location>
        <begin position="215"/>
        <end position="236"/>
    </location>
</feature>
<dbReference type="PROSITE" id="PS50850">
    <property type="entry name" value="MFS"/>
    <property type="match status" value="1"/>
</dbReference>
<evidence type="ECO:0000313" key="18">
    <source>
        <dbReference type="Ensembl" id="ENSUMAP00000001705"/>
    </source>
</evidence>
<gene>
    <name evidence="18" type="primary">SLC37A2</name>
</gene>
<feature type="domain" description="Major facilitator superfamily (MFS) profile" evidence="17">
    <location>
        <begin position="1"/>
        <end position="493"/>
    </location>
</feature>
<comment type="subcellular location">
    <subcellularLocation>
        <location evidence="1">Endoplasmic reticulum membrane</location>
        <topology evidence="1">Multi-pass membrane protein</topology>
    </subcellularLocation>
</comment>
<keyword evidence="5" id="KW-0762">Sugar transport</keyword>
<keyword evidence="6 16" id="KW-0812">Transmembrane</keyword>
<evidence type="ECO:0000256" key="15">
    <source>
        <dbReference type="SAM" id="MobiDB-lite"/>
    </source>
</evidence>
<evidence type="ECO:0000256" key="14">
    <source>
        <dbReference type="ARBA" id="ARBA00042041"/>
    </source>
</evidence>
<feature type="transmembrane region" description="Helical" evidence="16">
    <location>
        <begin position="370"/>
        <end position="389"/>
    </location>
</feature>
<feature type="transmembrane region" description="Helical" evidence="16">
    <location>
        <begin position="346"/>
        <end position="363"/>
    </location>
</feature>
<evidence type="ECO:0000256" key="2">
    <source>
        <dbReference type="ARBA" id="ARBA00009598"/>
    </source>
</evidence>
<dbReference type="InterPro" id="IPR020846">
    <property type="entry name" value="MFS_dom"/>
</dbReference>
<evidence type="ECO:0000256" key="8">
    <source>
        <dbReference type="ARBA" id="ARBA00022989"/>
    </source>
</evidence>
<feature type="transmembrane region" description="Helical" evidence="16">
    <location>
        <begin position="92"/>
        <end position="115"/>
    </location>
</feature>
<evidence type="ECO:0000256" key="4">
    <source>
        <dbReference type="ARBA" id="ARBA00022449"/>
    </source>
</evidence>
<evidence type="ECO:0000256" key="9">
    <source>
        <dbReference type="ARBA" id="ARBA00023136"/>
    </source>
</evidence>
<dbReference type="GO" id="GO:0035435">
    <property type="term" value="P:phosphate ion transmembrane transport"/>
    <property type="evidence" value="ECO:0007669"/>
    <property type="project" value="UniProtKB-ARBA"/>
</dbReference>
<evidence type="ECO:0000256" key="10">
    <source>
        <dbReference type="ARBA" id="ARBA00023180"/>
    </source>
</evidence>
<evidence type="ECO:0000256" key="6">
    <source>
        <dbReference type="ARBA" id="ARBA00022692"/>
    </source>
</evidence>
<evidence type="ECO:0000256" key="1">
    <source>
        <dbReference type="ARBA" id="ARBA00004477"/>
    </source>
</evidence>
<dbReference type="InterPro" id="IPR044740">
    <property type="entry name" value="SLC37A1_2"/>
</dbReference>
<evidence type="ECO:0000256" key="7">
    <source>
        <dbReference type="ARBA" id="ARBA00022824"/>
    </source>
</evidence>
<evidence type="ECO:0000256" key="3">
    <source>
        <dbReference type="ARBA" id="ARBA00022448"/>
    </source>
</evidence>
<feature type="transmembrane region" description="Helical" evidence="16">
    <location>
        <begin position="190"/>
        <end position="209"/>
    </location>
</feature>
<accession>A0A452T1R7</accession>